<dbReference type="Proteomes" id="UP000250235">
    <property type="component" value="Unassembled WGS sequence"/>
</dbReference>
<proteinExistence type="predicted"/>
<reference evidence="1 2" key="1">
    <citation type="journal article" date="2015" name="Proc. Natl. Acad. Sci. U.S.A.">
        <title>The resurrection genome of Boea hygrometrica: A blueprint for survival of dehydration.</title>
        <authorList>
            <person name="Xiao L."/>
            <person name="Yang G."/>
            <person name="Zhang L."/>
            <person name="Yang X."/>
            <person name="Zhao S."/>
            <person name="Ji Z."/>
            <person name="Zhou Q."/>
            <person name="Hu M."/>
            <person name="Wang Y."/>
            <person name="Chen M."/>
            <person name="Xu Y."/>
            <person name="Jin H."/>
            <person name="Xiao X."/>
            <person name="Hu G."/>
            <person name="Bao F."/>
            <person name="Hu Y."/>
            <person name="Wan P."/>
            <person name="Li L."/>
            <person name="Deng X."/>
            <person name="Kuang T."/>
            <person name="Xiang C."/>
            <person name="Zhu J.K."/>
            <person name="Oliver M.J."/>
            <person name="He Y."/>
        </authorList>
    </citation>
    <scope>NUCLEOTIDE SEQUENCE [LARGE SCALE GENOMIC DNA]</scope>
    <source>
        <strain evidence="2">cv. XS01</strain>
    </source>
</reference>
<dbReference type="EMBL" id="KQ989576">
    <property type="protein sequence ID" value="KZV54190.1"/>
    <property type="molecule type" value="Genomic_DNA"/>
</dbReference>
<accession>A0A2Z7D4Y2</accession>
<evidence type="ECO:0000313" key="2">
    <source>
        <dbReference type="Proteomes" id="UP000250235"/>
    </source>
</evidence>
<dbReference type="AlphaFoldDB" id="A0A2Z7D4Y2"/>
<protein>
    <submittedName>
        <fullName evidence="1">Disease resistance protein</fullName>
    </submittedName>
</protein>
<gene>
    <name evidence="1" type="ORF">F511_29866</name>
</gene>
<sequence>MMKKLILEPCESLNHSFEKRVGDSHLEVLSRQLKISARSMALVESTTLCMQCLGKTLYSILKYNRITWLSPDT</sequence>
<organism evidence="1 2">
    <name type="scientific">Dorcoceras hygrometricum</name>
    <dbReference type="NCBI Taxonomy" id="472368"/>
    <lineage>
        <taxon>Eukaryota</taxon>
        <taxon>Viridiplantae</taxon>
        <taxon>Streptophyta</taxon>
        <taxon>Embryophyta</taxon>
        <taxon>Tracheophyta</taxon>
        <taxon>Spermatophyta</taxon>
        <taxon>Magnoliopsida</taxon>
        <taxon>eudicotyledons</taxon>
        <taxon>Gunneridae</taxon>
        <taxon>Pentapetalae</taxon>
        <taxon>asterids</taxon>
        <taxon>lamiids</taxon>
        <taxon>Lamiales</taxon>
        <taxon>Gesneriaceae</taxon>
        <taxon>Didymocarpoideae</taxon>
        <taxon>Trichosporeae</taxon>
        <taxon>Loxocarpinae</taxon>
        <taxon>Dorcoceras</taxon>
    </lineage>
</organism>
<keyword evidence="2" id="KW-1185">Reference proteome</keyword>
<name>A0A2Z7D4Y2_9LAMI</name>
<evidence type="ECO:0000313" key="1">
    <source>
        <dbReference type="EMBL" id="KZV54190.1"/>
    </source>
</evidence>